<feature type="domain" description="Helix-hairpin-helix DNA-binding motif class 1" evidence="2">
    <location>
        <begin position="133"/>
        <end position="152"/>
    </location>
</feature>
<feature type="region of interest" description="Disordered" evidence="1">
    <location>
        <begin position="1"/>
        <end position="40"/>
    </location>
</feature>
<dbReference type="EMBL" id="JADCSA010000002">
    <property type="protein sequence ID" value="MBE7323674.1"/>
    <property type="molecule type" value="Genomic_DNA"/>
</dbReference>
<evidence type="ECO:0000256" key="1">
    <source>
        <dbReference type="SAM" id="MobiDB-lite"/>
    </source>
</evidence>
<evidence type="ECO:0000259" key="2">
    <source>
        <dbReference type="SMART" id="SM00278"/>
    </source>
</evidence>
<organism evidence="3 4">
    <name type="scientific">Nocardioides malaquae</name>
    <dbReference type="NCBI Taxonomy" id="2773426"/>
    <lineage>
        <taxon>Bacteria</taxon>
        <taxon>Bacillati</taxon>
        <taxon>Actinomycetota</taxon>
        <taxon>Actinomycetes</taxon>
        <taxon>Propionibacteriales</taxon>
        <taxon>Nocardioidaceae</taxon>
        <taxon>Nocardioides</taxon>
    </lineage>
</organism>
<dbReference type="Proteomes" id="UP000756387">
    <property type="component" value="Unassembled WGS sequence"/>
</dbReference>
<dbReference type="Pfam" id="PF12836">
    <property type="entry name" value="HHH_3"/>
    <property type="match status" value="1"/>
</dbReference>
<dbReference type="SMART" id="SM00278">
    <property type="entry name" value="HhH1"/>
    <property type="match status" value="2"/>
</dbReference>
<feature type="domain" description="Helix-hairpin-helix DNA-binding motif class 1" evidence="2">
    <location>
        <begin position="163"/>
        <end position="182"/>
    </location>
</feature>
<dbReference type="NCBIfam" id="TIGR00426">
    <property type="entry name" value="competence protein ComEA helix-hairpin-helix repeat region"/>
    <property type="match status" value="1"/>
</dbReference>
<dbReference type="InterPro" id="IPR004509">
    <property type="entry name" value="Competence_ComEA_HhH"/>
</dbReference>
<dbReference type="InterPro" id="IPR003583">
    <property type="entry name" value="Hlx-hairpin-Hlx_DNA-bd_motif"/>
</dbReference>
<dbReference type="GO" id="GO:0003677">
    <property type="term" value="F:DNA binding"/>
    <property type="evidence" value="ECO:0007669"/>
    <property type="project" value="UniProtKB-KW"/>
</dbReference>
<feature type="compositionally biased region" description="Low complexity" evidence="1">
    <location>
        <begin position="16"/>
        <end position="40"/>
    </location>
</feature>
<dbReference type="PANTHER" id="PTHR21180">
    <property type="entry name" value="ENDONUCLEASE/EXONUCLEASE/PHOSPHATASE FAMILY DOMAIN-CONTAINING PROTEIN 1"/>
    <property type="match status" value="1"/>
</dbReference>
<comment type="caution">
    <text evidence="3">The sequence shown here is derived from an EMBL/GenBank/DDBJ whole genome shotgun (WGS) entry which is preliminary data.</text>
</comment>
<dbReference type="InterPro" id="IPR010994">
    <property type="entry name" value="RuvA_2-like"/>
</dbReference>
<evidence type="ECO:0000313" key="4">
    <source>
        <dbReference type="Proteomes" id="UP000756387"/>
    </source>
</evidence>
<gene>
    <name evidence="3" type="ORF">IEQ44_03285</name>
</gene>
<dbReference type="Gene3D" id="1.10.150.280">
    <property type="entry name" value="AF1531-like domain"/>
    <property type="match status" value="1"/>
</dbReference>
<dbReference type="SUPFAM" id="SSF47781">
    <property type="entry name" value="RuvA domain 2-like"/>
    <property type="match status" value="1"/>
</dbReference>
<dbReference type="InterPro" id="IPR019554">
    <property type="entry name" value="Soluble_ligand-bd"/>
</dbReference>
<dbReference type="PANTHER" id="PTHR21180:SF32">
    <property type="entry name" value="ENDONUCLEASE_EXONUCLEASE_PHOSPHATASE FAMILY DOMAIN-CONTAINING PROTEIN 1"/>
    <property type="match status" value="1"/>
</dbReference>
<sequence length="185" mass="17939">MVPVAASRQESSGELPVPGAPVGAPSGSPAGSPVGASPSPVGEVVVDVTGKVRRPGIVVLPVGSRVVDAIDAAGGARRGVSLSSLNLARLLQDGEQIVVGAAAGAGTVPGSGGAPPSGASSGALVNLNSADVAELETLPGVGPVTAAAIVEWRTRHGGFTSVEDLLEVHGIGEVTLERLAALVTV</sequence>
<keyword evidence="4" id="KW-1185">Reference proteome</keyword>
<evidence type="ECO:0000313" key="3">
    <source>
        <dbReference type="EMBL" id="MBE7323674.1"/>
    </source>
</evidence>
<reference evidence="3 4" key="1">
    <citation type="submission" date="2020-10" db="EMBL/GenBank/DDBJ databases">
        <title>Nocardioides sp. isolated from sludge.</title>
        <authorList>
            <person name="Zhang X."/>
        </authorList>
    </citation>
    <scope>NUCLEOTIDE SEQUENCE [LARGE SCALE GENOMIC DNA]</scope>
    <source>
        <strain evidence="3 4">Y6</strain>
    </source>
</reference>
<proteinExistence type="predicted"/>
<name>A0ABR9RQ30_9ACTN</name>
<dbReference type="Pfam" id="PF10531">
    <property type="entry name" value="SLBB"/>
    <property type="match status" value="1"/>
</dbReference>
<dbReference type="Gene3D" id="3.10.560.10">
    <property type="entry name" value="Outer membrane lipoprotein wza domain like"/>
    <property type="match status" value="1"/>
</dbReference>
<protein>
    <submittedName>
        <fullName evidence="3">ComEA family DNA-binding protein</fullName>
    </submittedName>
</protein>
<accession>A0ABR9RQ30</accession>
<dbReference type="InterPro" id="IPR051675">
    <property type="entry name" value="Endo/Exo/Phosphatase_dom_1"/>
</dbReference>
<keyword evidence="3" id="KW-0238">DNA-binding</keyword>